<evidence type="ECO:0000256" key="1">
    <source>
        <dbReference type="SAM" id="MobiDB-lite"/>
    </source>
</evidence>
<evidence type="ECO:0000313" key="3">
    <source>
        <dbReference type="Proteomes" id="UP000325811"/>
    </source>
</evidence>
<reference evidence="2 3" key="1">
    <citation type="submission" date="2019-08" db="EMBL/GenBank/DDBJ databases">
        <authorList>
            <person name="Herpell B J."/>
        </authorList>
    </citation>
    <scope>NUCLEOTIDE SEQUENCE [LARGE SCALE GENOMIC DNA]</scope>
    <source>
        <strain evidence="3">Msb3</strain>
    </source>
</reference>
<accession>A0A5Q4YT28</accession>
<dbReference type="EMBL" id="LR699553">
    <property type="protein sequence ID" value="VVD28355.1"/>
    <property type="molecule type" value="Genomic_DNA"/>
</dbReference>
<keyword evidence="3" id="KW-1185">Reference proteome</keyword>
<feature type="region of interest" description="Disordered" evidence="1">
    <location>
        <begin position="41"/>
        <end position="69"/>
    </location>
</feature>
<dbReference type="AlphaFoldDB" id="A0A5Q4YT28"/>
<dbReference type="KEGG" id="pdio:PDMSB3_1899"/>
<dbReference type="Proteomes" id="UP000325811">
    <property type="component" value="Chromosome I"/>
</dbReference>
<feature type="compositionally biased region" description="Basic and acidic residues" evidence="1">
    <location>
        <begin position="49"/>
        <end position="59"/>
    </location>
</feature>
<name>A0A5Q4YT28_9BURK</name>
<sequence>MALYSSGGRRLPSLLGGVGKGMVSLELIGSHIVRRLSHSAGANGCARSLRPEARIRSRDAGSPGLRSAP</sequence>
<protein>
    <submittedName>
        <fullName evidence="2">Uncharacterized protein</fullName>
    </submittedName>
</protein>
<proteinExistence type="predicted"/>
<evidence type="ECO:0000313" key="2">
    <source>
        <dbReference type="EMBL" id="VVD28355.1"/>
    </source>
</evidence>
<organism evidence="2 3">
    <name type="scientific">Paraburkholderia dioscoreae</name>
    <dbReference type="NCBI Taxonomy" id="2604047"/>
    <lineage>
        <taxon>Bacteria</taxon>
        <taxon>Pseudomonadati</taxon>
        <taxon>Pseudomonadota</taxon>
        <taxon>Betaproteobacteria</taxon>
        <taxon>Burkholderiales</taxon>
        <taxon>Burkholderiaceae</taxon>
        <taxon>Paraburkholderia</taxon>
    </lineage>
</organism>
<gene>
    <name evidence="2" type="ORF">PDMSB3_1899</name>
</gene>